<proteinExistence type="predicted"/>
<dbReference type="EMBL" id="CAJPVJ010000633">
    <property type="protein sequence ID" value="CAG2163026.1"/>
    <property type="molecule type" value="Genomic_DNA"/>
</dbReference>
<sequence length="353" mass="38395">MIKLQILSDASHGNGTMMVKDIVCTHRVYGYVSVTPKADLMAMEEPLIKYYGQSKGKALSLIAIGGNHSMSESMKYAVEQPQLFTINVISYLNQNNLDGLVVDTSMWFPRDNVPGYVNLMATLRKHFGTDNPIITAQCTVGLLPMADVTQMVKQLAILTLYQCELHINDRDAISDLESSDSIAVPADPLLTAVSNGCLIGDANALKSSLLMAIAATPANQVDTHLAFASHDAGVSKDTHWSPFVAIYKICLNTSLYPSLPAFAEYGPARPGPLAGAPSPFSFLFTNVHERPKNGKNDDACPFITSANNNCQYIFSTENLSKCSHQVNVPRNIIPGKPHTRVDNQAIEVILVQI</sequence>
<name>A0A7R9LHL2_9ACAR</name>
<organism evidence="1">
    <name type="scientific">Oppiella nova</name>
    <dbReference type="NCBI Taxonomy" id="334625"/>
    <lineage>
        <taxon>Eukaryota</taxon>
        <taxon>Metazoa</taxon>
        <taxon>Ecdysozoa</taxon>
        <taxon>Arthropoda</taxon>
        <taxon>Chelicerata</taxon>
        <taxon>Arachnida</taxon>
        <taxon>Acari</taxon>
        <taxon>Acariformes</taxon>
        <taxon>Sarcoptiformes</taxon>
        <taxon>Oribatida</taxon>
        <taxon>Brachypylina</taxon>
        <taxon>Oppioidea</taxon>
        <taxon>Oppiidae</taxon>
        <taxon>Oppiella</taxon>
    </lineage>
</organism>
<dbReference type="AlphaFoldDB" id="A0A7R9LHL2"/>
<protein>
    <recommendedName>
        <fullName evidence="3">GH18 domain-containing protein</fullName>
    </recommendedName>
</protein>
<accession>A0A7R9LHL2</accession>
<dbReference type="InterPro" id="IPR017853">
    <property type="entry name" value="GH"/>
</dbReference>
<keyword evidence="2" id="KW-1185">Reference proteome</keyword>
<dbReference type="SUPFAM" id="SSF51445">
    <property type="entry name" value="(Trans)glycosidases"/>
    <property type="match status" value="1"/>
</dbReference>
<dbReference type="Proteomes" id="UP000728032">
    <property type="component" value="Unassembled WGS sequence"/>
</dbReference>
<reference evidence="1" key="1">
    <citation type="submission" date="2020-11" db="EMBL/GenBank/DDBJ databases">
        <authorList>
            <person name="Tran Van P."/>
        </authorList>
    </citation>
    <scope>NUCLEOTIDE SEQUENCE</scope>
</reference>
<evidence type="ECO:0008006" key="3">
    <source>
        <dbReference type="Google" id="ProtNLM"/>
    </source>
</evidence>
<gene>
    <name evidence="1" type="ORF">ONB1V03_LOCUS2610</name>
</gene>
<dbReference type="EMBL" id="OC915458">
    <property type="protein sequence ID" value="CAD7640537.1"/>
    <property type="molecule type" value="Genomic_DNA"/>
</dbReference>
<evidence type="ECO:0000313" key="1">
    <source>
        <dbReference type="EMBL" id="CAD7640537.1"/>
    </source>
</evidence>
<dbReference type="Gene3D" id="3.20.20.80">
    <property type="entry name" value="Glycosidases"/>
    <property type="match status" value="1"/>
</dbReference>
<evidence type="ECO:0000313" key="2">
    <source>
        <dbReference type="Proteomes" id="UP000728032"/>
    </source>
</evidence>